<reference evidence="2 3" key="1">
    <citation type="submission" date="2015-04" db="EMBL/GenBank/DDBJ databases">
        <authorList>
            <consortium name="Pathogen Informatics"/>
        </authorList>
    </citation>
    <scope>NUCLEOTIDE SEQUENCE [LARGE SCALE GENOMIC DNA]</scope>
    <source>
        <strain evidence="2 3">SGS1</strain>
    </source>
</reference>
<dbReference type="VEuPathDB" id="PlasmoDB:PRELSG_0731300"/>
<feature type="transmembrane region" description="Helical" evidence="1">
    <location>
        <begin position="70"/>
        <end position="90"/>
    </location>
</feature>
<keyword evidence="1" id="KW-0812">Transmembrane</keyword>
<evidence type="ECO:0000313" key="3">
    <source>
        <dbReference type="Proteomes" id="UP000220158"/>
    </source>
</evidence>
<name>A0A1J1H3S1_PLARL</name>
<dbReference type="OrthoDB" id="372075at2759"/>
<accession>A0A1J1H3S1</accession>
<keyword evidence="3" id="KW-1185">Reference proteome</keyword>
<dbReference type="OMA" id="MIFKRAN"/>
<feature type="transmembrane region" description="Helical" evidence="1">
    <location>
        <begin position="96"/>
        <end position="115"/>
    </location>
</feature>
<dbReference type="GeneID" id="39735650"/>
<organism evidence="2 3">
    <name type="scientific">Plasmodium relictum</name>
    <dbReference type="NCBI Taxonomy" id="85471"/>
    <lineage>
        <taxon>Eukaryota</taxon>
        <taxon>Sar</taxon>
        <taxon>Alveolata</taxon>
        <taxon>Apicomplexa</taxon>
        <taxon>Aconoidasida</taxon>
        <taxon>Haemosporida</taxon>
        <taxon>Plasmodiidae</taxon>
        <taxon>Plasmodium</taxon>
        <taxon>Plasmodium (Haemamoeba)</taxon>
    </lineage>
</organism>
<protein>
    <submittedName>
        <fullName evidence="2">Uncharacterized protein</fullName>
    </submittedName>
</protein>
<proteinExistence type="predicted"/>
<evidence type="ECO:0000256" key="1">
    <source>
        <dbReference type="SAM" id="Phobius"/>
    </source>
</evidence>
<dbReference type="RefSeq" id="XP_028532553.1">
    <property type="nucleotide sequence ID" value="XM_028676022.1"/>
</dbReference>
<dbReference type="KEGG" id="prel:PRELSG_0731300"/>
<evidence type="ECO:0000313" key="2">
    <source>
        <dbReference type="EMBL" id="CRG99548.1"/>
    </source>
</evidence>
<gene>
    <name evidence="2" type="ORF">PRELSG_0731300</name>
</gene>
<sequence>MYQNKILSNIFKNIKCFNCFNINKSYIHILYTNENKGNKFLNFKNKTDYENKKIVLFDIESKDKNIRKKINRTFIGSILLSSITISMIELNLINNIYGYFISTSLIVFYTIYLLFYNSLILRAVLDYENKNLLLYPFTLLKRNNLKKQIIISLHEIKKINKIKKYIQLYLKKEKSISIFNYIPLHLPRYNCSKTSIPKKNNKDILYSYDFNNLNISVFNEKRSKVDVPNIKKNIEGYPLDLIEENKLISLLKI</sequence>
<keyword evidence="1" id="KW-0472">Membrane</keyword>
<keyword evidence="1" id="KW-1133">Transmembrane helix</keyword>
<dbReference type="EMBL" id="LN835302">
    <property type="protein sequence ID" value="CRG99548.1"/>
    <property type="molecule type" value="Genomic_DNA"/>
</dbReference>
<dbReference type="Proteomes" id="UP000220158">
    <property type="component" value="Chromosome 7"/>
</dbReference>
<dbReference type="AlphaFoldDB" id="A0A1J1H3S1"/>